<comment type="caution">
    <text evidence="9">The sequence shown here is derived from an EMBL/GenBank/DDBJ whole genome shotgun (WGS) entry which is preliminary data.</text>
</comment>
<dbReference type="PROSITE" id="PS00687">
    <property type="entry name" value="ALDEHYDE_DEHYDR_GLU"/>
    <property type="match status" value="1"/>
</dbReference>
<keyword evidence="3 7" id="KW-0560">Oxidoreductase</keyword>
<evidence type="ECO:0000256" key="5">
    <source>
        <dbReference type="ARBA" id="ARBA00024226"/>
    </source>
</evidence>
<dbReference type="STRING" id="947166.A0A1D1V8A1"/>
<dbReference type="InterPro" id="IPR016161">
    <property type="entry name" value="Ald_DH/histidinol_DH"/>
</dbReference>
<dbReference type="InterPro" id="IPR016163">
    <property type="entry name" value="Ald_DH_C"/>
</dbReference>
<evidence type="ECO:0000313" key="10">
    <source>
        <dbReference type="Proteomes" id="UP000186922"/>
    </source>
</evidence>
<evidence type="ECO:0000256" key="7">
    <source>
        <dbReference type="RuleBase" id="RU003345"/>
    </source>
</evidence>
<name>A0A1D1V8A1_RAMVA</name>
<dbReference type="GO" id="GO:0004029">
    <property type="term" value="F:aldehyde dehydrogenase (NAD+) activity"/>
    <property type="evidence" value="ECO:0007669"/>
    <property type="project" value="UniProtKB-EC"/>
</dbReference>
<comment type="subunit">
    <text evidence="2">Homotetramer.</text>
</comment>
<dbReference type="SUPFAM" id="SSF53720">
    <property type="entry name" value="ALDH-like"/>
    <property type="match status" value="1"/>
</dbReference>
<organism evidence="9 10">
    <name type="scientific">Ramazzottius varieornatus</name>
    <name type="common">Water bear</name>
    <name type="synonym">Tardigrade</name>
    <dbReference type="NCBI Taxonomy" id="947166"/>
    <lineage>
        <taxon>Eukaryota</taxon>
        <taxon>Metazoa</taxon>
        <taxon>Ecdysozoa</taxon>
        <taxon>Tardigrada</taxon>
        <taxon>Eutardigrada</taxon>
        <taxon>Parachela</taxon>
        <taxon>Hypsibioidea</taxon>
        <taxon>Ramazzottiidae</taxon>
        <taxon>Ramazzottius</taxon>
    </lineage>
</organism>
<evidence type="ECO:0000256" key="2">
    <source>
        <dbReference type="ARBA" id="ARBA00011881"/>
    </source>
</evidence>
<dbReference type="Gene3D" id="3.40.309.10">
    <property type="entry name" value="Aldehyde Dehydrogenase, Chain A, domain 2"/>
    <property type="match status" value="1"/>
</dbReference>
<dbReference type="InterPro" id="IPR016162">
    <property type="entry name" value="Ald_DH_N"/>
</dbReference>
<dbReference type="Pfam" id="PF00171">
    <property type="entry name" value="Aldedh"/>
    <property type="match status" value="1"/>
</dbReference>
<dbReference type="AlphaFoldDB" id="A0A1D1V8A1"/>
<reference evidence="9 10" key="1">
    <citation type="journal article" date="2016" name="Nat. Commun.">
        <title>Extremotolerant tardigrade genome and improved radiotolerance of human cultured cells by tardigrade-unique protein.</title>
        <authorList>
            <person name="Hashimoto T."/>
            <person name="Horikawa D.D."/>
            <person name="Saito Y."/>
            <person name="Kuwahara H."/>
            <person name="Kozuka-Hata H."/>
            <person name="Shin-I T."/>
            <person name="Minakuchi Y."/>
            <person name="Ohishi K."/>
            <person name="Motoyama A."/>
            <person name="Aizu T."/>
            <person name="Enomoto A."/>
            <person name="Kondo K."/>
            <person name="Tanaka S."/>
            <person name="Hara Y."/>
            <person name="Koshikawa S."/>
            <person name="Sagara H."/>
            <person name="Miura T."/>
            <person name="Yokobori S."/>
            <person name="Miyagawa K."/>
            <person name="Suzuki Y."/>
            <person name="Kubo T."/>
            <person name="Oyama M."/>
            <person name="Kohara Y."/>
            <person name="Fujiyama A."/>
            <person name="Arakawa K."/>
            <person name="Katayama T."/>
            <person name="Toyoda A."/>
            <person name="Kunieda T."/>
        </authorList>
    </citation>
    <scope>NUCLEOTIDE SEQUENCE [LARGE SCALE GENOMIC DNA]</scope>
    <source>
        <strain evidence="9 10">YOKOZUNA-1</strain>
    </source>
</reference>
<evidence type="ECO:0000256" key="4">
    <source>
        <dbReference type="ARBA" id="ARBA00023027"/>
    </source>
</evidence>
<dbReference type="Proteomes" id="UP000186922">
    <property type="component" value="Unassembled WGS sequence"/>
</dbReference>
<evidence type="ECO:0000259" key="8">
    <source>
        <dbReference type="Pfam" id="PF00171"/>
    </source>
</evidence>
<dbReference type="InterPro" id="IPR044638">
    <property type="entry name" value="ALDH7A1-like"/>
</dbReference>
<dbReference type="InterPro" id="IPR029510">
    <property type="entry name" value="Ald_DH_CS_GLU"/>
</dbReference>
<feature type="domain" description="Aldehyde dehydrogenase" evidence="8">
    <location>
        <begin position="64"/>
        <end position="521"/>
    </location>
</feature>
<evidence type="ECO:0000256" key="1">
    <source>
        <dbReference type="ARBA" id="ARBA00009986"/>
    </source>
</evidence>
<dbReference type="FunFam" id="3.40.309.10:FF:000018">
    <property type="entry name" value="Alpha-aminoadipic semialdehyde dehydrogenase"/>
    <property type="match status" value="1"/>
</dbReference>
<feature type="active site" evidence="6">
    <location>
        <position position="296"/>
    </location>
</feature>
<dbReference type="PANTHER" id="PTHR43521:SF1">
    <property type="entry name" value="ALPHA-AMINOADIPIC SEMIALDEHYDE DEHYDROGENASE"/>
    <property type="match status" value="1"/>
</dbReference>
<evidence type="ECO:0000256" key="3">
    <source>
        <dbReference type="ARBA" id="ARBA00023002"/>
    </source>
</evidence>
<comment type="similarity">
    <text evidence="1 7">Belongs to the aldehyde dehydrogenase family.</text>
</comment>
<dbReference type="InterPro" id="IPR015590">
    <property type="entry name" value="Aldehyde_DH_dom"/>
</dbReference>
<keyword evidence="10" id="KW-1185">Reference proteome</keyword>
<accession>A0A1D1V8A1</accession>
<dbReference type="EC" id="1.2.1.3" evidence="5"/>
<keyword evidence="4" id="KW-0520">NAD</keyword>
<dbReference type="CDD" id="cd07130">
    <property type="entry name" value="ALDH_F7_AASADH"/>
    <property type="match status" value="1"/>
</dbReference>
<dbReference type="Gene3D" id="3.40.605.10">
    <property type="entry name" value="Aldehyde Dehydrogenase, Chain A, domain 1"/>
    <property type="match status" value="1"/>
</dbReference>
<proteinExistence type="inferred from homology"/>
<evidence type="ECO:0000256" key="6">
    <source>
        <dbReference type="PROSITE-ProRule" id="PRU10007"/>
    </source>
</evidence>
<evidence type="ECO:0000313" key="9">
    <source>
        <dbReference type="EMBL" id="GAU96262.1"/>
    </source>
</evidence>
<sequence>MIALQRLSYLQHKIYSTPVRHLARMAQSTQNLLISQPEYTWLKDLGLSENNAGVFDGQWRTTGSVIQSLNPSNNKVIANVSVGSEKDYHSAAKASVEAYHLWKFIPAPKRGEIVRQIGDELRKKRDNLGKLISLEMGKIVAEGIGEVQEYIDICDYAVGLSRMFDGKVLPSERDGHVLLETWNPLGCIGIISAFNFPMAVFGWNNAIALICGDSMVWKPSPTTPLCGIAIQKVLQTVFEKNNLPPALCTLVCGDADVGIAMSKDQNLPLVSFTGSTQVGLKVATEVQNRFGKPLLELGGNNAVVVAEDADLNMVIPSVVFGSIGTAGQRCTTIRRIFIHESLYDETLGRLMKAYSQVPARMGDPMDTQTLYGPMHSKVGVESYKKTLREVGEQGGKIVFGGNVLEREGNYVEPTIVTGLKHDAEVVLKETFAPILFVIQYKDIEEAFEWNNEVMQGLSSSIFTQNLGTMWKWLGAGGSDCGIVNVNTSTSGAEIGGAFGGNKHTGGGRESGSDSWKQYMRRATCTINYSKNLPLAQGLKFDF</sequence>
<protein>
    <recommendedName>
        <fullName evidence="5">aldehyde dehydrogenase (NAD(+))</fullName>
        <ecNumber evidence="5">1.2.1.3</ecNumber>
    </recommendedName>
</protein>
<dbReference type="EMBL" id="BDGG01000003">
    <property type="protein sequence ID" value="GAU96262.1"/>
    <property type="molecule type" value="Genomic_DNA"/>
</dbReference>
<gene>
    <name evidence="9" type="primary">RvY_07732-1</name>
    <name evidence="9" type="synonym">RvY_07732.1</name>
    <name evidence="9" type="ORF">RvY_07732</name>
</gene>
<dbReference type="PANTHER" id="PTHR43521">
    <property type="entry name" value="ALPHA-AMINOADIPIC SEMIALDEHYDE DEHYDROGENASE"/>
    <property type="match status" value="1"/>
</dbReference>
<dbReference type="OrthoDB" id="310895at2759"/>